<keyword evidence="1" id="KW-0472">Membrane</keyword>
<name>A0A8S5RBP5_9VIRU</name>
<evidence type="ECO:0000313" key="2">
    <source>
        <dbReference type="EMBL" id="DAE28497.1"/>
    </source>
</evidence>
<dbReference type="EMBL" id="BK059087">
    <property type="protein sequence ID" value="DAE28497.1"/>
    <property type="molecule type" value="Genomic_DNA"/>
</dbReference>
<reference evidence="2" key="1">
    <citation type="journal article" date="2021" name="Proc. Natl. Acad. Sci. U.S.A.">
        <title>A Catalog of Tens of Thousands of Viruses from Human Metagenomes Reveals Hidden Associations with Chronic Diseases.</title>
        <authorList>
            <person name="Tisza M.J."/>
            <person name="Buck C.B."/>
        </authorList>
    </citation>
    <scope>NUCLEOTIDE SEQUENCE</scope>
    <source>
        <strain evidence="2">Ct9pU4</strain>
    </source>
</reference>
<feature type="transmembrane region" description="Helical" evidence="1">
    <location>
        <begin position="12"/>
        <end position="29"/>
    </location>
</feature>
<keyword evidence="1" id="KW-0812">Transmembrane</keyword>
<sequence>MKEENKSCLSTIIYIVGIVCAIIEFMFLGSMHVEYPIMTIPAILGIGSLIYYWTQR</sequence>
<evidence type="ECO:0000256" key="1">
    <source>
        <dbReference type="SAM" id="Phobius"/>
    </source>
</evidence>
<protein>
    <submittedName>
        <fullName evidence="2">Uncharacterized protein</fullName>
    </submittedName>
</protein>
<proteinExistence type="predicted"/>
<organism evidence="2">
    <name type="scientific">virus sp. ct9pU4</name>
    <dbReference type="NCBI Taxonomy" id="2828248"/>
    <lineage>
        <taxon>Viruses</taxon>
    </lineage>
</organism>
<accession>A0A8S5RBP5</accession>
<keyword evidence="1" id="KW-1133">Transmembrane helix</keyword>
<feature type="transmembrane region" description="Helical" evidence="1">
    <location>
        <begin position="35"/>
        <end position="54"/>
    </location>
</feature>